<reference evidence="16 17" key="1">
    <citation type="journal article" date="2016" name="Nat. Commun.">
        <title>Thousands of microbial genomes shed light on interconnected biogeochemical processes in an aquifer system.</title>
        <authorList>
            <person name="Anantharaman K."/>
            <person name="Brown C.T."/>
            <person name="Hug L.A."/>
            <person name="Sharon I."/>
            <person name="Castelle C.J."/>
            <person name="Probst A.J."/>
            <person name="Thomas B.C."/>
            <person name="Singh A."/>
            <person name="Wilkins M.J."/>
            <person name="Karaoz U."/>
            <person name="Brodie E.L."/>
            <person name="Williams K.H."/>
            <person name="Hubbard S.S."/>
            <person name="Banfield J.F."/>
        </authorList>
    </citation>
    <scope>NUCLEOTIDE SEQUENCE [LARGE SCALE GENOMIC DNA]</scope>
</reference>
<comment type="catalytic activity">
    <reaction evidence="14">
        <text>pyruvate + ATP + H2O = phosphoenolpyruvate + AMP + phosphate + 2 H(+)</text>
        <dbReference type="Rhea" id="RHEA:11364"/>
        <dbReference type="ChEBI" id="CHEBI:15361"/>
        <dbReference type="ChEBI" id="CHEBI:15377"/>
        <dbReference type="ChEBI" id="CHEBI:15378"/>
        <dbReference type="ChEBI" id="CHEBI:30616"/>
        <dbReference type="ChEBI" id="CHEBI:43474"/>
        <dbReference type="ChEBI" id="CHEBI:58702"/>
        <dbReference type="ChEBI" id="CHEBI:456215"/>
        <dbReference type="EC" id="2.7.9.2"/>
    </reaction>
</comment>
<evidence type="ECO:0000256" key="2">
    <source>
        <dbReference type="ARBA" id="ARBA00002988"/>
    </source>
</evidence>
<keyword evidence="8" id="KW-0479">Metal-binding</keyword>
<evidence type="ECO:0000256" key="10">
    <source>
        <dbReference type="ARBA" id="ARBA00022777"/>
    </source>
</evidence>
<evidence type="ECO:0000256" key="7">
    <source>
        <dbReference type="ARBA" id="ARBA00022679"/>
    </source>
</evidence>
<evidence type="ECO:0000256" key="12">
    <source>
        <dbReference type="ARBA" id="ARBA00022842"/>
    </source>
</evidence>
<keyword evidence="12" id="KW-0460">Magnesium</keyword>
<evidence type="ECO:0000256" key="1">
    <source>
        <dbReference type="ARBA" id="ARBA00001946"/>
    </source>
</evidence>
<dbReference type="InterPro" id="IPR002192">
    <property type="entry name" value="PPDK_AMP/ATP-bd"/>
</dbReference>
<gene>
    <name evidence="16" type="ORF">A3A38_02950</name>
</gene>
<evidence type="ECO:0000256" key="8">
    <source>
        <dbReference type="ARBA" id="ARBA00022723"/>
    </source>
</evidence>
<dbReference type="FunFam" id="3.30.1490.20:FF:000010">
    <property type="entry name" value="Phosphoenolpyruvate synthase"/>
    <property type="match status" value="1"/>
</dbReference>
<dbReference type="UniPathway" id="UPA00138"/>
<sequence>MPYTRPLSEVTKEDVASVGGKGANLGELMRAGFQVPRGFAVCAEAFEKFLKETDLYQEVDTLLDGVDHDAIHTAEEASEKIRGLILNAEVPSDISKEIRDAFKELQTDKVAVRSSATAEDSETASWAGQLDSFLNVTKEGLLGSVKKCWASLFTPRAIFYRFEKGLHGKKISVAVVVQKMVPAEAAGVAFSVHPVTEDENHLIIEAVRGLGEALVSGVVTPDSYTIEKKPRKIIDSNPAGQQKGGTPILPENEILQLADIVIQIEKHFGVPQDVEWAYANDTFYIVQSRPITTLKGR</sequence>
<comment type="similarity">
    <text evidence="4">Belongs to the PEP-utilizing enzyme family.</text>
</comment>
<dbReference type="PANTHER" id="PTHR43030">
    <property type="entry name" value="PHOSPHOENOLPYRUVATE SYNTHASE"/>
    <property type="match status" value="1"/>
</dbReference>
<protein>
    <recommendedName>
        <fullName evidence="6">Phosphoenolpyruvate synthase</fullName>
        <ecNumber evidence="5">2.7.9.2</ecNumber>
    </recommendedName>
    <alternativeName>
        <fullName evidence="13">Pyruvate, water dikinase</fullName>
    </alternativeName>
</protein>
<dbReference type="Gene3D" id="3.30.1490.20">
    <property type="entry name" value="ATP-grasp fold, A domain"/>
    <property type="match status" value="1"/>
</dbReference>
<evidence type="ECO:0000256" key="9">
    <source>
        <dbReference type="ARBA" id="ARBA00022741"/>
    </source>
</evidence>
<feature type="domain" description="Pyruvate phosphate dikinase AMP/ATP-binding" evidence="15">
    <location>
        <begin position="16"/>
        <end position="295"/>
    </location>
</feature>
<dbReference type="Gene3D" id="3.30.470.20">
    <property type="entry name" value="ATP-grasp fold, B domain"/>
    <property type="match status" value="2"/>
</dbReference>
<evidence type="ECO:0000313" key="16">
    <source>
        <dbReference type="EMBL" id="OGG72606.1"/>
    </source>
</evidence>
<name>A0A1F6EG30_9BACT</name>
<comment type="caution">
    <text evidence="16">The sequence shown here is derived from an EMBL/GenBank/DDBJ whole genome shotgun (WGS) entry which is preliminary data.</text>
</comment>
<dbReference type="GO" id="GO:0046872">
    <property type="term" value="F:metal ion binding"/>
    <property type="evidence" value="ECO:0007669"/>
    <property type="project" value="UniProtKB-KW"/>
</dbReference>
<comment type="cofactor">
    <cofactor evidence="1">
        <name>Mg(2+)</name>
        <dbReference type="ChEBI" id="CHEBI:18420"/>
    </cofactor>
</comment>
<keyword evidence="9" id="KW-0547">Nucleotide-binding</keyword>
<dbReference type="Pfam" id="PF01326">
    <property type="entry name" value="PPDK_N"/>
    <property type="match status" value="1"/>
</dbReference>
<dbReference type="GO" id="GO:0008986">
    <property type="term" value="F:pyruvate, water dikinase activity"/>
    <property type="evidence" value="ECO:0007669"/>
    <property type="project" value="UniProtKB-EC"/>
</dbReference>
<evidence type="ECO:0000256" key="11">
    <source>
        <dbReference type="ARBA" id="ARBA00022840"/>
    </source>
</evidence>
<accession>A0A1F6EG30</accession>
<dbReference type="InterPro" id="IPR006319">
    <property type="entry name" value="PEP_synth"/>
</dbReference>
<evidence type="ECO:0000256" key="3">
    <source>
        <dbReference type="ARBA" id="ARBA00004742"/>
    </source>
</evidence>
<evidence type="ECO:0000256" key="5">
    <source>
        <dbReference type="ARBA" id="ARBA00011996"/>
    </source>
</evidence>
<comment type="pathway">
    <text evidence="3">Carbohydrate biosynthesis; gluconeogenesis.</text>
</comment>
<evidence type="ECO:0000259" key="15">
    <source>
        <dbReference type="Pfam" id="PF01326"/>
    </source>
</evidence>
<dbReference type="SUPFAM" id="SSF56059">
    <property type="entry name" value="Glutathione synthetase ATP-binding domain-like"/>
    <property type="match status" value="1"/>
</dbReference>
<proteinExistence type="inferred from homology"/>
<evidence type="ECO:0000256" key="4">
    <source>
        <dbReference type="ARBA" id="ARBA00007837"/>
    </source>
</evidence>
<organism evidence="16 17">
    <name type="scientific">Candidatus Kaiserbacteria bacterium RIFCSPLOWO2_01_FULL_53_17</name>
    <dbReference type="NCBI Taxonomy" id="1798511"/>
    <lineage>
        <taxon>Bacteria</taxon>
        <taxon>Candidatus Kaiseribacteriota</taxon>
    </lineage>
</organism>
<evidence type="ECO:0000313" key="17">
    <source>
        <dbReference type="Proteomes" id="UP000177306"/>
    </source>
</evidence>
<evidence type="ECO:0000256" key="6">
    <source>
        <dbReference type="ARBA" id="ARBA00021623"/>
    </source>
</evidence>
<dbReference type="PANTHER" id="PTHR43030:SF1">
    <property type="entry name" value="PHOSPHOENOLPYRUVATE SYNTHASE"/>
    <property type="match status" value="1"/>
</dbReference>
<dbReference type="GO" id="GO:0005524">
    <property type="term" value="F:ATP binding"/>
    <property type="evidence" value="ECO:0007669"/>
    <property type="project" value="UniProtKB-KW"/>
</dbReference>
<dbReference type="Proteomes" id="UP000177306">
    <property type="component" value="Unassembled WGS sequence"/>
</dbReference>
<evidence type="ECO:0000256" key="14">
    <source>
        <dbReference type="ARBA" id="ARBA00047700"/>
    </source>
</evidence>
<evidence type="ECO:0000256" key="13">
    <source>
        <dbReference type="ARBA" id="ARBA00033470"/>
    </source>
</evidence>
<dbReference type="EMBL" id="MFLY01000038">
    <property type="protein sequence ID" value="OGG72606.1"/>
    <property type="molecule type" value="Genomic_DNA"/>
</dbReference>
<keyword evidence="7" id="KW-0808">Transferase</keyword>
<dbReference type="EC" id="2.7.9.2" evidence="5"/>
<dbReference type="InterPro" id="IPR013815">
    <property type="entry name" value="ATP_grasp_subdomain_1"/>
</dbReference>
<dbReference type="AlphaFoldDB" id="A0A1F6EG30"/>
<dbReference type="GO" id="GO:0006094">
    <property type="term" value="P:gluconeogenesis"/>
    <property type="evidence" value="ECO:0007669"/>
    <property type="project" value="UniProtKB-UniPathway"/>
</dbReference>
<comment type="function">
    <text evidence="2">Catalyzes the phosphorylation of pyruvate to phosphoenolpyruvate.</text>
</comment>
<keyword evidence="11" id="KW-0067">ATP-binding</keyword>
<keyword evidence="10" id="KW-0418">Kinase</keyword>